<keyword evidence="9 16" id="KW-0067">ATP-binding</keyword>
<evidence type="ECO:0000256" key="3">
    <source>
        <dbReference type="ARBA" id="ARBA00012438"/>
    </source>
</evidence>
<evidence type="ECO:0000256" key="8">
    <source>
        <dbReference type="ARBA" id="ARBA00022777"/>
    </source>
</evidence>
<dbReference type="InterPro" id="IPR008979">
    <property type="entry name" value="Galactose-bd-like_sf"/>
</dbReference>
<dbReference type="SUPFAM" id="SSF52172">
    <property type="entry name" value="CheY-like"/>
    <property type="match status" value="1"/>
</dbReference>
<dbReference type="CDD" id="cd17574">
    <property type="entry name" value="REC_OmpR"/>
    <property type="match status" value="1"/>
</dbReference>
<evidence type="ECO:0000256" key="1">
    <source>
        <dbReference type="ARBA" id="ARBA00000085"/>
    </source>
</evidence>
<evidence type="ECO:0000313" key="16">
    <source>
        <dbReference type="EMBL" id="WHY53327.1"/>
    </source>
</evidence>
<evidence type="ECO:0000256" key="6">
    <source>
        <dbReference type="ARBA" id="ARBA00022679"/>
    </source>
</evidence>
<dbReference type="InterPro" id="IPR005467">
    <property type="entry name" value="His_kinase_dom"/>
</dbReference>
<reference evidence="16" key="1">
    <citation type="submission" date="2023-05" db="EMBL/GenBank/DDBJ databases">
        <title>Comparative genomics of Bacillaceae isolates and their secondary metabolite potential.</title>
        <authorList>
            <person name="Song L."/>
            <person name="Nielsen L.J."/>
            <person name="Mohite O."/>
            <person name="Xu X."/>
            <person name="Weber T."/>
            <person name="Kovacs A.T."/>
        </authorList>
    </citation>
    <scope>NUCLEOTIDE SEQUENCE</scope>
    <source>
        <strain evidence="16">LY1</strain>
    </source>
</reference>
<dbReference type="SMART" id="SM00387">
    <property type="entry name" value="HATPase_c"/>
    <property type="match status" value="2"/>
</dbReference>
<proteinExistence type="predicted"/>
<evidence type="ECO:0000313" key="17">
    <source>
        <dbReference type="Proteomes" id="UP001178322"/>
    </source>
</evidence>
<name>A0AAX3X1Q2_9BACI</name>
<dbReference type="AlphaFoldDB" id="A0AAX3X1Q2"/>
<dbReference type="Pfam" id="PF02518">
    <property type="entry name" value="HATPase_c"/>
    <property type="match status" value="2"/>
</dbReference>
<evidence type="ECO:0000256" key="9">
    <source>
        <dbReference type="ARBA" id="ARBA00022840"/>
    </source>
</evidence>
<dbReference type="SMART" id="SM00448">
    <property type="entry name" value="REC"/>
    <property type="match status" value="1"/>
</dbReference>
<feature type="transmembrane region" description="Helical" evidence="13">
    <location>
        <begin position="331"/>
        <end position="352"/>
    </location>
</feature>
<dbReference type="InterPro" id="IPR011006">
    <property type="entry name" value="CheY-like_superfamily"/>
</dbReference>
<dbReference type="PANTHER" id="PTHR43547:SF2">
    <property type="entry name" value="HYBRID SIGNAL TRANSDUCTION HISTIDINE KINASE C"/>
    <property type="match status" value="1"/>
</dbReference>
<evidence type="ECO:0000256" key="12">
    <source>
        <dbReference type="PROSITE-ProRule" id="PRU00169"/>
    </source>
</evidence>
<evidence type="ECO:0000259" key="15">
    <source>
        <dbReference type="PROSITE" id="PS50110"/>
    </source>
</evidence>
<dbReference type="GO" id="GO:0000155">
    <property type="term" value="F:phosphorelay sensor kinase activity"/>
    <property type="evidence" value="ECO:0007669"/>
    <property type="project" value="InterPro"/>
</dbReference>
<dbReference type="SUPFAM" id="SSF47384">
    <property type="entry name" value="Homodimeric domain of signal transducing histidine kinase"/>
    <property type="match status" value="1"/>
</dbReference>
<protein>
    <recommendedName>
        <fullName evidence="3">histidine kinase</fullName>
        <ecNumber evidence="3">2.7.13.3</ecNumber>
    </recommendedName>
</protein>
<keyword evidence="8" id="KW-0418">Kinase</keyword>
<feature type="transmembrane region" description="Helical" evidence="13">
    <location>
        <begin position="214"/>
        <end position="234"/>
    </location>
</feature>
<dbReference type="CDD" id="cd00082">
    <property type="entry name" value="HisKA"/>
    <property type="match status" value="1"/>
</dbReference>
<comment type="catalytic activity">
    <reaction evidence="1">
        <text>ATP + protein L-histidine = ADP + protein N-phospho-L-histidine.</text>
        <dbReference type="EC" id="2.7.13.3"/>
    </reaction>
</comment>
<gene>
    <name evidence="16" type="ORF">QNH24_08845</name>
</gene>
<keyword evidence="5 12" id="KW-0597">Phosphoprotein</keyword>
<evidence type="ECO:0000256" key="11">
    <source>
        <dbReference type="ARBA" id="ARBA00023136"/>
    </source>
</evidence>
<keyword evidence="6" id="KW-0808">Transferase</keyword>
<dbReference type="Pfam" id="PF06580">
    <property type="entry name" value="His_kinase"/>
    <property type="match status" value="1"/>
</dbReference>
<keyword evidence="13" id="KW-0812">Transmembrane</keyword>
<dbReference type="FunFam" id="3.30.565.10:FF:000023">
    <property type="entry name" value="PAS domain-containing sensor histidine kinase"/>
    <property type="match status" value="1"/>
</dbReference>
<evidence type="ECO:0000256" key="5">
    <source>
        <dbReference type="ARBA" id="ARBA00022553"/>
    </source>
</evidence>
<keyword evidence="4" id="KW-1003">Cell membrane</keyword>
<feature type="modified residue" description="4-aspartylphosphate" evidence="12">
    <location>
        <position position="739"/>
    </location>
</feature>
<organism evidence="16 17">
    <name type="scientific">Lysinibacillus pakistanensis</name>
    <dbReference type="NCBI Taxonomy" id="759811"/>
    <lineage>
        <taxon>Bacteria</taxon>
        <taxon>Bacillati</taxon>
        <taxon>Bacillota</taxon>
        <taxon>Bacilli</taxon>
        <taxon>Bacillales</taxon>
        <taxon>Bacillaceae</taxon>
        <taxon>Lysinibacillus</taxon>
    </lineage>
</organism>
<evidence type="ECO:0000256" key="7">
    <source>
        <dbReference type="ARBA" id="ARBA00022741"/>
    </source>
</evidence>
<dbReference type="InterPro" id="IPR036097">
    <property type="entry name" value="HisK_dim/P_sf"/>
</dbReference>
<dbReference type="InterPro" id="IPR004358">
    <property type="entry name" value="Sig_transdc_His_kin-like_C"/>
</dbReference>
<dbReference type="PRINTS" id="PR00344">
    <property type="entry name" value="BCTRLSENSOR"/>
</dbReference>
<dbReference type="GO" id="GO:0005886">
    <property type="term" value="C:plasma membrane"/>
    <property type="evidence" value="ECO:0007669"/>
    <property type="project" value="UniProtKB-SubCell"/>
</dbReference>
<dbReference type="GO" id="GO:0005524">
    <property type="term" value="F:ATP binding"/>
    <property type="evidence" value="ECO:0007669"/>
    <property type="project" value="UniProtKB-KW"/>
</dbReference>
<dbReference type="InterPro" id="IPR003594">
    <property type="entry name" value="HATPase_dom"/>
</dbReference>
<feature type="transmembrane region" description="Helical" evidence="13">
    <location>
        <begin position="12"/>
        <end position="32"/>
    </location>
</feature>
<dbReference type="RefSeq" id="WP_283871678.1">
    <property type="nucleotide sequence ID" value="NZ_CP126101.1"/>
</dbReference>
<dbReference type="SUPFAM" id="SSF55874">
    <property type="entry name" value="ATPase domain of HSP90 chaperone/DNA topoisomerase II/histidine kinase"/>
    <property type="match status" value="2"/>
</dbReference>
<feature type="transmembrane region" description="Helical" evidence="13">
    <location>
        <begin position="387"/>
        <end position="404"/>
    </location>
</feature>
<dbReference type="Pfam" id="PF00512">
    <property type="entry name" value="HisKA"/>
    <property type="match status" value="1"/>
</dbReference>
<dbReference type="Gene3D" id="3.40.50.2300">
    <property type="match status" value="1"/>
</dbReference>
<dbReference type="Pfam" id="PF00072">
    <property type="entry name" value="Response_reg"/>
    <property type="match status" value="1"/>
</dbReference>
<dbReference type="SUPFAM" id="SSF49785">
    <property type="entry name" value="Galactose-binding domain-like"/>
    <property type="match status" value="1"/>
</dbReference>
<keyword evidence="13" id="KW-1133">Transmembrane helix</keyword>
<dbReference type="PROSITE" id="PS50109">
    <property type="entry name" value="HIS_KIN"/>
    <property type="match status" value="1"/>
</dbReference>
<dbReference type="InterPro" id="IPR036890">
    <property type="entry name" value="HATPase_C_sf"/>
</dbReference>
<dbReference type="InterPro" id="IPR003661">
    <property type="entry name" value="HisK_dim/P_dom"/>
</dbReference>
<accession>A0AAX3X1Q2</accession>
<evidence type="ECO:0000256" key="2">
    <source>
        <dbReference type="ARBA" id="ARBA00004236"/>
    </source>
</evidence>
<evidence type="ECO:0000259" key="14">
    <source>
        <dbReference type="PROSITE" id="PS50109"/>
    </source>
</evidence>
<keyword evidence="7" id="KW-0547">Nucleotide-binding</keyword>
<dbReference type="Proteomes" id="UP001178322">
    <property type="component" value="Chromosome"/>
</dbReference>
<feature type="transmembrane region" description="Helical" evidence="13">
    <location>
        <begin position="270"/>
        <end position="292"/>
    </location>
</feature>
<dbReference type="PANTHER" id="PTHR43547">
    <property type="entry name" value="TWO-COMPONENT HISTIDINE KINASE"/>
    <property type="match status" value="1"/>
</dbReference>
<feature type="transmembrane region" description="Helical" evidence="13">
    <location>
        <begin position="304"/>
        <end position="325"/>
    </location>
</feature>
<feature type="transmembrane region" description="Helical" evidence="13">
    <location>
        <begin position="241"/>
        <end position="258"/>
    </location>
</feature>
<dbReference type="InterPro" id="IPR001789">
    <property type="entry name" value="Sig_transdc_resp-reg_receiver"/>
</dbReference>
<keyword evidence="10" id="KW-0902">Two-component regulatory system</keyword>
<dbReference type="EC" id="2.7.13.3" evidence="3"/>
<feature type="transmembrane region" description="Helical" evidence="13">
    <location>
        <begin position="359"/>
        <end position="381"/>
    </location>
</feature>
<comment type="subcellular location">
    <subcellularLocation>
        <location evidence="2">Cell membrane</location>
    </subcellularLocation>
</comment>
<evidence type="ECO:0000256" key="4">
    <source>
        <dbReference type="ARBA" id="ARBA00022475"/>
    </source>
</evidence>
<dbReference type="Gene3D" id="3.30.565.10">
    <property type="entry name" value="Histidine kinase-like ATPase, C-terminal domain"/>
    <property type="match status" value="2"/>
</dbReference>
<dbReference type="Gene3D" id="2.60.120.260">
    <property type="entry name" value="Galactose-binding domain-like"/>
    <property type="match status" value="1"/>
</dbReference>
<evidence type="ECO:0000256" key="13">
    <source>
        <dbReference type="SAM" id="Phobius"/>
    </source>
</evidence>
<sequence length="1021" mass="115341">MINKFTKSKKLLIIISFIFILLSMRFGWFLYFNAPTNQTAERGIVDLRHITLKEDKVIFLNGEWLFYPSKFIIGDSSANIEPQYIQVPGNWKEQMEPLEGSSIGNASYRLKILLPDQDETIYGIKLEGFESYASIYVNGKLVNSENLANKYPLEKIKKQGPMTVIFSSEAKEIDLIIQISNYDSFNSGGLKDSVYFGLHSAITKGATFSESLQLLVSVIFFLHGFYALSIFFLGRGQYEKELLYFSFLLILNGFIILIDDNVLLNLPIKNALYIKLLIVLLIGLLLLTLTFINELYKIKSTLSNVLYVLFIPIALTILITSALHYTPMKLIVIFYGIFIATQLIVPTISAIVKGNIDGIFILFYLICFISNSIWGTAIKTLVVNIPYYPFDYFISIIVIALLLIRRHINVIRLNNEQYEKLVKLDVQKDIFLANTSHELRNPLHGILNITQSLLERESSQLTKKSKENLELLLQIGNRMAFTLNDLLDINQLEEGQIQLNQKTLNLYSVTSAVIDMIQFIKNTKKLDIISEVSAFFPPVYADESRLVQILFNLLHNAVKFTHEGSITINAIHDDKVATILISDTGIGMSEDEIKRIFLRYERFEKTTVMGIGLGLNIAKQLIELHGGTIAVQSEEDKGTTLSFTIPLAIDSNISIEQEVSATNIYPLTKNSSDITSKLLIDDEQRAVLSSNILIVDDDPINLKVISSVLGELYHIYTVTSGAEALKMIDAGNWDMIISDVMMPKMSGYELCKEIRKRFTIVELPVLLLTARTQPIDVYTGFLAGANDYVSKPTNALELKARVQSLLAQNQAIKEQLRLEAAYLQAQIKPHFLFNTLNTISSLGEINPSRMTDLLIEFGNYLQKSFSSDNIKNLIPIEEEFDLVRSYLFIESERFGDRLEVSWDLDELKGILIPPLSVQTIVENALNHGILKKTEGGIVVISVKNHENYHVVSVEDNGVGMTASQIEEILLRTNKHQHGIGIANTNHRLKRIFGRGIQIESQLNHGTIVSFYIPKRLPNICE</sequence>
<dbReference type="SMART" id="SM00388">
    <property type="entry name" value="HisKA"/>
    <property type="match status" value="1"/>
</dbReference>
<feature type="domain" description="Histidine kinase" evidence="14">
    <location>
        <begin position="434"/>
        <end position="649"/>
    </location>
</feature>
<dbReference type="EMBL" id="CP126101">
    <property type="protein sequence ID" value="WHY53327.1"/>
    <property type="molecule type" value="Genomic_DNA"/>
</dbReference>
<feature type="domain" description="Response regulatory" evidence="15">
    <location>
        <begin position="691"/>
        <end position="806"/>
    </location>
</feature>
<dbReference type="PROSITE" id="PS50110">
    <property type="entry name" value="RESPONSE_REGULATORY"/>
    <property type="match status" value="1"/>
</dbReference>
<evidence type="ECO:0000256" key="10">
    <source>
        <dbReference type="ARBA" id="ARBA00023012"/>
    </source>
</evidence>
<keyword evidence="11 13" id="KW-0472">Membrane</keyword>
<dbReference type="InterPro" id="IPR010559">
    <property type="entry name" value="Sig_transdc_His_kin_internal"/>
</dbReference>
<dbReference type="Gene3D" id="1.10.287.130">
    <property type="match status" value="1"/>
</dbReference>